<sequence>MAQVVARDGLGEGGDRAVTAAEVQEAGVPVIGERAGGEEGQSVVP</sequence>
<accession>A0A095WZS6</accession>
<protein>
    <submittedName>
        <fullName evidence="1">Uncharacterized protein</fullName>
    </submittedName>
</protein>
<evidence type="ECO:0000313" key="2">
    <source>
        <dbReference type="Proteomes" id="UP000029640"/>
    </source>
</evidence>
<name>A0A095WZS6_9GAMM</name>
<reference evidence="1 2" key="1">
    <citation type="journal article" date="2014" name="Genome Announc.">
        <title>Genome Sequence of Gammaproteobacterial Pseudohaliea rubra Type Strain DSM 19751, Isolated from Coastal Seawater of the Mediterranean Sea.</title>
        <authorList>
            <person name="Spring S."/>
            <person name="Fiebig A."/>
            <person name="Riedel T."/>
            <person name="Goker M."/>
            <person name="Klenk H.P."/>
        </authorList>
    </citation>
    <scope>NUCLEOTIDE SEQUENCE [LARGE SCALE GENOMIC DNA]</scope>
    <source>
        <strain evidence="1 2">DSM 19751</strain>
    </source>
</reference>
<comment type="caution">
    <text evidence="1">The sequence shown here is derived from an EMBL/GenBank/DDBJ whole genome shotgun (WGS) entry which is preliminary data.</text>
</comment>
<dbReference type="Proteomes" id="UP000029640">
    <property type="component" value="Unassembled WGS sequence"/>
</dbReference>
<evidence type="ECO:0000313" key="1">
    <source>
        <dbReference type="EMBL" id="KGE04109.1"/>
    </source>
</evidence>
<keyword evidence="2" id="KW-1185">Reference proteome</keyword>
<dbReference type="AlphaFoldDB" id="A0A095WZS6"/>
<dbReference type="HOGENOM" id="CLU_3200548_0_0_6"/>
<dbReference type="EMBL" id="AUVB01000038">
    <property type="protein sequence ID" value="KGE04109.1"/>
    <property type="molecule type" value="Genomic_DNA"/>
</dbReference>
<proteinExistence type="predicted"/>
<organism evidence="1 2">
    <name type="scientific">Pseudohaliea rubra DSM 19751</name>
    <dbReference type="NCBI Taxonomy" id="1265313"/>
    <lineage>
        <taxon>Bacteria</taxon>
        <taxon>Pseudomonadati</taxon>
        <taxon>Pseudomonadota</taxon>
        <taxon>Gammaproteobacteria</taxon>
        <taxon>Cellvibrionales</taxon>
        <taxon>Halieaceae</taxon>
        <taxon>Pseudohaliea</taxon>
    </lineage>
</organism>
<gene>
    <name evidence="1" type="ORF">HRUBRA_01333</name>
</gene>